<feature type="transmembrane region" description="Helical" evidence="1">
    <location>
        <begin position="196"/>
        <end position="223"/>
    </location>
</feature>
<feature type="transmembrane region" description="Helical" evidence="1">
    <location>
        <begin position="424"/>
        <end position="443"/>
    </location>
</feature>
<dbReference type="InterPro" id="IPR046264">
    <property type="entry name" value="DUF6297"/>
</dbReference>
<dbReference type="Proteomes" id="UP001500630">
    <property type="component" value="Unassembled WGS sequence"/>
</dbReference>
<feature type="transmembrane region" description="Helical" evidence="1">
    <location>
        <begin position="326"/>
        <end position="345"/>
    </location>
</feature>
<reference evidence="3" key="1">
    <citation type="journal article" date="2019" name="Int. J. Syst. Evol. Microbiol.">
        <title>The Global Catalogue of Microorganisms (GCM) 10K type strain sequencing project: providing services to taxonomists for standard genome sequencing and annotation.</title>
        <authorList>
            <consortium name="The Broad Institute Genomics Platform"/>
            <consortium name="The Broad Institute Genome Sequencing Center for Infectious Disease"/>
            <person name="Wu L."/>
            <person name="Ma J."/>
        </authorList>
    </citation>
    <scope>NUCLEOTIDE SEQUENCE [LARGE SCALE GENOMIC DNA]</scope>
    <source>
        <strain evidence="3">JCM 17326</strain>
    </source>
</reference>
<keyword evidence="1" id="KW-1133">Transmembrane helix</keyword>
<evidence type="ECO:0000313" key="3">
    <source>
        <dbReference type="Proteomes" id="UP001500630"/>
    </source>
</evidence>
<proteinExistence type="predicted"/>
<feature type="transmembrane region" description="Helical" evidence="1">
    <location>
        <begin position="111"/>
        <end position="133"/>
    </location>
</feature>
<feature type="transmembrane region" description="Helical" evidence="1">
    <location>
        <begin position="66"/>
        <end position="90"/>
    </location>
</feature>
<dbReference type="EMBL" id="BAABDQ010000031">
    <property type="protein sequence ID" value="GAA3596239.1"/>
    <property type="molecule type" value="Genomic_DNA"/>
</dbReference>
<protein>
    <recommendedName>
        <fullName evidence="4">ABC transporter permease</fullName>
    </recommendedName>
</protein>
<organism evidence="2 3">
    <name type="scientific">Nonomuraea rosea</name>
    <dbReference type="NCBI Taxonomy" id="638574"/>
    <lineage>
        <taxon>Bacteria</taxon>
        <taxon>Bacillati</taxon>
        <taxon>Actinomycetota</taxon>
        <taxon>Actinomycetes</taxon>
        <taxon>Streptosporangiales</taxon>
        <taxon>Streptosporangiaceae</taxon>
        <taxon>Nonomuraea</taxon>
    </lineage>
</organism>
<gene>
    <name evidence="2" type="ORF">GCM10022419_094340</name>
</gene>
<keyword evidence="3" id="KW-1185">Reference proteome</keyword>
<feature type="transmembrane region" description="Helical" evidence="1">
    <location>
        <begin position="26"/>
        <end position="46"/>
    </location>
</feature>
<dbReference type="RefSeq" id="WP_345572533.1">
    <property type="nucleotide sequence ID" value="NZ_BAABDQ010000031.1"/>
</dbReference>
<evidence type="ECO:0000256" key="1">
    <source>
        <dbReference type="SAM" id="Phobius"/>
    </source>
</evidence>
<feature type="transmembrane region" description="Helical" evidence="1">
    <location>
        <begin position="467"/>
        <end position="489"/>
    </location>
</feature>
<evidence type="ECO:0000313" key="2">
    <source>
        <dbReference type="EMBL" id="GAA3596239.1"/>
    </source>
</evidence>
<sequence length="523" mass="52515">MTASMGNVRAVRAYLRSRGRTRASLLDQYVAGFGLAMVLVVVGRPISGVVAGLAGPVDPGRMGAGAALLALALVAFLAGARAAGPVLLPAPDASWLLLSPLHRRRVLGRSWRALAVVAVVAGLVLGLGLVAVLGAPDQLVWRLLGALALGVAMTAGGMALAVLGQASQSWQVWVTASMAALLVLAVVAVSGQARSVLAVAASAPLPALAAAVSGAAVVSGLLVRQAWSSLDRIPTRTLLTASTRAGHVANAAVGLDPSGLAWIAEDNHWRARKLRSRRWPALPAPLALAWHDWLRLARRPGRLATMFATAALPAVLAQAGGASAALGAAVLLGALAVAATSTSGVRRDSDNPSLARLIGVGHRQALAARAVLPTLLSGVWATLALTALTLAGALPGMAGTGSPASTSGLAETGGLAGASGSGSWWLFGVLVAPALTAGALRMARRRPIDHSMPVIDTPGGAIPTGPLIWAFTGVDLAVLGCLPTVAALLFPPAGLGGYLTAQAVAGVLVLTGYVLRARPGEPS</sequence>
<accession>A0ABP6Z5Q3</accession>
<feature type="transmembrane region" description="Helical" evidence="1">
    <location>
        <begin position="366"/>
        <end position="394"/>
    </location>
</feature>
<feature type="transmembrane region" description="Helical" evidence="1">
    <location>
        <begin position="495"/>
        <end position="515"/>
    </location>
</feature>
<feature type="transmembrane region" description="Helical" evidence="1">
    <location>
        <begin position="303"/>
        <end position="320"/>
    </location>
</feature>
<comment type="caution">
    <text evidence="2">The sequence shown here is derived from an EMBL/GenBank/DDBJ whole genome shotgun (WGS) entry which is preliminary data.</text>
</comment>
<dbReference type="Pfam" id="PF19814">
    <property type="entry name" value="DUF6297"/>
    <property type="match status" value="1"/>
</dbReference>
<keyword evidence="1" id="KW-0812">Transmembrane</keyword>
<evidence type="ECO:0008006" key="4">
    <source>
        <dbReference type="Google" id="ProtNLM"/>
    </source>
</evidence>
<keyword evidence="1" id="KW-0472">Membrane</keyword>
<feature type="transmembrane region" description="Helical" evidence="1">
    <location>
        <begin position="170"/>
        <end position="190"/>
    </location>
</feature>
<name>A0ABP6Z5Q3_9ACTN</name>
<feature type="transmembrane region" description="Helical" evidence="1">
    <location>
        <begin position="139"/>
        <end position="163"/>
    </location>
</feature>